<evidence type="ECO:0000313" key="1">
    <source>
        <dbReference type="Proteomes" id="UP000095281"/>
    </source>
</evidence>
<dbReference type="WBParaSite" id="MhA1_Contig117.frz3.gene9">
    <property type="protein sequence ID" value="MhA1_Contig117.frz3.gene9"/>
    <property type="gene ID" value="MhA1_Contig117.frz3.gene9"/>
</dbReference>
<keyword evidence="1" id="KW-1185">Reference proteome</keyword>
<dbReference type="AlphaFoldDB" id="A0A1I8B1A6"/>
<protein>
    <submittedName>
        <fullName evidence="2">ApaG domain-containing protein</fullName>
    </submittedName>
</protein>
<name>A0A1I8B1A6_MELHA</name>
<sequence length="243" mass="27866">MVKKMCNALGMLNVLASRAFTTSNIRALSPNTPLEDSFYYQVLIDSDDWNEMHFPYNLTTCLNSIGNMEQKNKTEYNGMDIVAHDEIRPYQNLQDLSDESPPIKNEHIYQCFPMATLGEEGINARDGQNFHLWRCLFRIRNFGKKMVTLKDIKLDTTTSDGSYTSLEESLTENLTKKLTSSKSVTQFALHFEMPLKCEKGNSLCGYFIAEDDQKRKIKLIIPLTPLESNPVYSQEQMETVSLF</sequence>
<dbReference type="Proteomes" id="UP000095281">
    <property type="component" value="Unplaced"/>
</dbReference>
<evidence type="ECO:0000313" key="2">
    <source>
        <dbReference type="WBParaSite" id="MhA1_Contig117.frz3.gene9"/>
    </source>
</evidence>
<organism evidence="1 2">
    <name type="scientific">Meloidogyne hapla</name>
    <name type="common">Root-knot nematode worm</name>
    <dbReference type="NCBI Taxonomy" id="6305"/>
    <lineage>
        <taxon>Eukaryota</taxon>
        <taxon>Metazoa</taxon>
        <taxon>Ecdysozoa</taxon>
        <taxon>Nematoda</taxon>
        <taxon>Chromadorea</taxon>
        <taxon>Rhabditida</taxon>
        <taxon>Tylenchina</taxon>
        <taxon>Tylenchomorpha</taxon>
        <taxon>Tylenchoidea</taxon>
        <taxon>Meloidogynidae</taxon>
        <taxon>Meloidogyninae</taxon>
        <taxon>Meloidogyne</taxon>
    </lineage>
</organism>
<reference evidence="2" key="1">
    <citation type="submission" date="2016-11" db="UniProtKB">
        <authorList>
            <consortium name="WormBaseParasite"/>
        </authorList>
    </citation>
    <scope>IDENTIFICATION</scope>
</reference>
<accession>A0A1I8B1A6</accession>
<proteinExistence type="predicted"/>